<dbReference type="EMBL" id="PTRA01000001">
    <property type="protein sequence ID" value="PQA59904.1"/>
    <property type="molecule type" value="Genomic_DNA"/>
</dbReference>
<protein>
    <submittedName>
        <fullName evidence="4">X-Pro dipeptidyl-peptidase</fullName>
    </submittedName>
</protein>
<evidence type="ECO:0000313" key="4">
    <source>
        <dbReference type="EMBL" id="PQA59904.1"/>
    </source>
</evidence>
<organism evidence="4 5">
    <name type="scientific">Siphonobacter curvatus</name>
    <dbReference type="NCBI Taxonomy" id="2094562"/>
    <lineage>
        <taxon>Bacteria</taxon>
        <taxon>Pseudomonadati</taxon>
        <taxon>Bacteroidota</taxon>
        <taxon>Cytophagia</taxon>
        <taxon>Cytophagales</taxon>
        <taxon>Cytophagaceae</taxon>
        <taxon>Siphonobacter</taxon>
    </lineage>
</organism>
<keyword evidence="5" id="KW-1185">Reference proteome</keyword>
<dbReference type="NCBIfam" id="TIGR00976">
    <property type="entry name" value="CocE_NonD"/>
    <property type="match status" value="1"/>
</dbReference>
<proteinExistence type="predicted"/>
<dbReference type="InterPro" id="IPR000383">
    <property type="entry name" value="Xaa-Pro-like_dom"/>
</dbReference>
<dbReference type="SUPFAM" id="SSF49785">
    <property type="entry name" value="Galactose-binding domain-like"/>
    <property type="match status" value="1"/>
</dbReference>
<dbReference type="InterPro" id="IPR013736">
    <property type="entry name" value="Xaa-Pro_dipept_C"/>
</dbReference>
<sequence>MKHLRTLLVWLLPLLAQAQNADSTWYRNNYTKLEQYIPMRDGTRLFTSIYLPKDQSEKHPILMTRTPYSCAPYGADVYRPFYINHYKEYLKEGYIMVIQDVRGRWMSEGVFEDVRPFNPSKKAKTDVDEASDTYDTIDWLVKNLPNNNQKVGVFGISYPGFYSTMAALSNHPALKAASPQAPVTDWFLGDDFHHNGAFMLMDAFNFYVARGFGYPHPKPTSVGPKGMTLPTADSYDFFLRTGALPNFTKMAGDSVRFWNEMMQHPNMDGWWKARNVRNFADKVPAGIATLVVGGLFDAEDCFGAWTTYQAIEKKAKNDNKIIMGPWFHGQWAGRGSDGSSLGNVQFGSPTSTYYAEKVEVPFFNYYLKGKGSVASFKEATIFFTGENQWQTFDVWPPKGITETPLYLQANGKLSFKQPNAPGTFTEYVSDPAKPVPYAEGVKSSRTREYMTDDQRFAAIRPDVLVFKTDELTEDVTLAGTLLADLQVALSSTDADFVVKLIDVFPDDFQYTNKDSYIMNGYQMLVRGEVMRGRFRKSFEKPEAFVPNEVTQVKYTLPDVAHTFKKGHRIMVQIQSSWFPLVDRNPQKFVDIYQAKDSDFQKANIKVFHNSTAASQILLPILKK</sequence>
<comment type="caution">
    <text evidence="4">The sequence shown here is derived from an EMBL/GenBank/DDBJ whole genome shotgun (WGS) entry which is preliminary data.</text>
</comment>
<accession>A0A2S7IQB2</accession>
<dbReference type="InterPro" id="IPR029058">
    <property type="entry name" value="AB_hydrolase_fold"/>
</dbReference>
<dbReference type="OrthoDB" id="319764at2"/>
<dbReference type="Gene3D" id="3.40.50.1820">
    <property type="entry name" value="alpha/beta hydrolase"/>
    <property type="match status" value="1"/>
</dbReference>
<dbReference type="Proteomes" id="UP000239590">
    <property type="component" value="Unassembled WGS sequence"/>
</dbReference>
<feature type="signal peptide" evidence="2">
    <location>
        <begin position="1"/>
        <end position="18"/>
    </location>
</feature>
<dbReference type="PANTHER" id="PTHR43056:SF10">
    <property type="entry name" value="COCE_NOND FAMILY, PUTATIVE (AFU_ORTHOLOGUE AFUA_7G00600)-RELATED"/>
    <property type="match status" value="1"/>
</dbReference>
<evidence type="ECO:0000256" key="2">
    <source>
        <dbReference type="SAM" id="SignalP"/>
    </source>
</evidence>
<dbReference type="Gene3D" id="1.10.3020.10">
    <property type="entry name" value="alpha-amino acid ester hydrolase ( Helical cap domain)"/>
    <property type="match status" value="1"/>
</dbReference>
<dbReference type="RefSeq" id="WP_104711744.1">
    <property type="nucleotide sequence ID" value="NZ_PTRA01000001.1"/>
</dbReference>
<reference evidence="5" key="1">
    <citation type="submission" date="2018-02" db="EMBL/GenBank/DDBJ databases">
        <title>Genome sequencing of Solimonas sp. HR-BB.</title>
        <authorList>
            <person name="Lee Y."/>
            <person name="Jeon C.O."/>
        </authorList>
    </citation>
    <scope>NUCLEOTIDE SEQUENCE [LARGE SCALE GENOMIC DNA]</scope>
    <source>
        <strain evidence="5">HR-U</strain>
    </source>
</reference>
<evidence type="ECO:0000256" key="1">
    <source>
        <dbReference type="ARBA" id="ARBA00022801"/>
    </source>
</evidence>
<feature type="domain" description="Xaa-Pro dipeptidyl-peptidase C-terminal" evidence="3">
    <location>
        <begin position="360"/>
        <end position="617"/>
    </location>
</feature>
<dbReference type="Gene3D" id="2.60.120.260">
    <property type="entry name" value="Galactose-binding domain-like"/>
    <property type="match status" value="1"/>
</dbReference>
<evidence type="ECO:0000259" key="3">
    <source>
        <dbReference type="SMART" id="SM00939"/>
    </source>
</evidence>
<dbReference type="Pfam" id="PF08530">
    <property type="entry name" value="PepX_C"/>
    <property type="match status" value="1"/>
</dbReference>
<dbReference type="InterPro" id="IPR008979">
    <property type="entry name" value="Galactose-bd-like_sf"/>
</dbReference>
<dbReference type="PANTHER" id="PTHR43056">
    <property type="entry name" value="PEPTIDASE S9 PROLYL OLIGOPEPTIDASE"/>
    <property type="match status" value="1"/>
</dbReference>
<dbReference type="SMART" id="SM00939">
    <property type="entry name" value="PepX_C"/>
    <property type="match status" value="1"/>
</dbReference>
<dbReference type="InterPro" id="IPR005674">
    <property type="entry name" value="CocE/Ser_esterase"/>
</dbReference>
<dbReference type="GO" id="GO:0008239">
    <property type="term" value="F:dipeptidyl-peptidase activity"/>
    <property type="evidence" value="ECO:0007669"/>
    <property type="project" value="InterPro"/>
</dbReference>
<keyword evidence="1" id="KW-0378">Hydrolase</keyword>
<gene>
    <name evidence="4" type="ORF">C5O19_09860</name>
</gene>
<keyword evidence="2" id="KW-0732">Signal</keyword>
<dbReference type="AlphaFoldDB" id="A0A2S7IQB2"/>
<name>A0A2S7IQB2_9BACT</name>
<feature type="chain" id="PRO_5015399521" evidence="2">
    <location>
        <begin position="19"/>
        <end position="623"/>
    </location>
</feature>
<dbReference type="SUPFAM" id="SSF53474">
    <property type="entry name" value="alpha/beta-Hydrolases"/>
    <property type="match status" value="1"/>
</dbReference>
<evidence type="ECO:0000313" key="5">
    <source>
        <dbReference type="Proteomes" id="UP000239590"/>
    </source>
</evidence>
<dbReference type="InterPro" id="IPR050585">
    <property type="entry name" value="Xaa-Pro_dipeptidyl-ppase/CocE"/>
</dbReference>
<dbReference type="Pfam" id="PF02129">
    <property type="entry name" value="Peptidase_S15"/>
    <property type="match status" value="1"/>
</dbReference>